<evidence type="ECO:0000313" key="2">
    <source>
        <dbReference type="Proteomes" id="UP000263273"/>
    </source>
</evidence>
<sequence>MKSIYLDNAATSFPKPEGVYRAVDFCQRNLGGNPGRGSSREALKAGSLLLDAREALGAL</sequence>
<proteinExistence type="predicted"/>
<dbReference type="InterPro" id="IPR015421">
    <property type="entry name" value="PyrdxlP-dep_Trfase_major"/>
</dbReference>
<dbReference type="Gene3D" id="3.40.640.10">
    <property type="entry name" value="Type I PLP-dependent aspartate aminotransferase-like (Major domain)"/>
    <property type="match status" value="1"/>
</dbReference>
<dbReference type="Proteomes" id="UP000263273">
    <property type="component" value="Unassembled WGS sequence"/>
</dbReference>
<protein>
    <submittedName>
        <fullName evidence="1">Cysteine desulfurase</fullName>
    </submittedName>
</protein>
<dbReference type="InterPro" id="IPR015422">
    <property type="entry name" value="PyrdxlP-dep_Trfase_small"/>
</dbReference>
<dbReference type="GO" id="GO:0003824">
    <property type="term" value="F:catalytic activity"/>
    <property type="evidence" value="ECO:0007669"/>
    <property type="project" value="UniProtKB-ARBA"/>
</dbReference>
<organism evidence="1 2">
    <name type="scientific">Syntrophomonas wolfei</name>
    <dbReference type="NCBI Taxonomy" id="863"/>
    <lineage>
        <taxon>Bacteria</taxon>
        <taxon>Bacillati</taxon>
        <taxon>Bacillota</taxon>
        <taxon>Clostridia</taxon>
        <taxon>Eubacteriales</taxon>
        <taxon>Syntrophomonadaceae</taxon>
        <taxon>Syntrophomonas</taxon>
    </lineage>
</organism>
<gene>
    <name evidence="1" type="ORF">DDZ44_03035</name>
</gene>
<comment type="caution">
    <text evidence="1">The sequence shown here is derived from an EMBL/GenBank/DDBJ whole genome shotgun (WGS) entry which is preliminary data.</text>
</comment>
<dbReference type="AlphaFoldDB" id="A0A354YU94"/>
<dbReference type="Gene3D" id="3.90.1150.10">
    <property type="entry name" value="Aspartate Aminotransferase, domain 1"/>
    <property type="match status" value="1"/>
</dbReference>
<feature type="non-terminal residue" evidence="1">
    <location>
        <position position="59"/>
    </location>
</feature>
<accession>A0A354YU94</accession>
<dbReference type="EMBL" id="DNZF01000063">
    <property type="protein sequence ID" value="HBK52900.1"/>
    <property type="molecule type" value="Genomic_DNA"/>
</dbReference>
<name>A0A354YU94_9FIRM</name>
<evidence type="ECO:0000313" key="1">
    <source>
        <dbReference type="EMBL" id="HBK52900.1"/>
    </source>
</evidence>
<reference evidence="1 2" key="1">
    <citation type="journal article" date="2018" name="Nat. Biotechnol.">
        <title>A standardized bacterial taxonomy based on genome phylogeny substantially revises the tree of life.</title>
        <authorList>
            <person name="Parks D.H."/>
            <person name="Chuvochina M."/>
            <person name="Waite D.W."/>
            <person name="Rinke C."/>
            <person name="Skarshewski A."/>
            <person name="Chaumeil P.A."/>
            <person name="Hugenholtz P."/>
        </authorList>
    </citation>
    <scope>NUCLEOTIDE SEQUENCE [LARGE SCALE GENOMIC DNA]</scope>
    <source>
        <strain evidence="1">UBA10948</strain>
    </source>
</reference>